<organism evidence="7">
    <name type="scientific">Bradyrhizobium diazoefficiens</name>
    <dbReference type="NCBI Taxonomy" id="1355477"/>
    <lineage>
        <taxon>Bacteria</taxon>
        <taxon>Pseudomonadati</taxon>
        <taxon>Pseudomonadota</taxon>
        <taxon>Alphaproteobacteria</taxon>
        <taxon>Hyphomicrobiales</taxon>
        <taxon>Nitrobacteraceae</taxon>
        <taxon>Bradyrhizobium</taxon>
    </lineage>
</organism>
<dbReference type="EMBL" id="AP023096">
    <property type="protein sequence ID" value="BCE67639.1"/>
    <property type="molecule type" value="Genomic_DNA"/>
</dbReference>
<gene>
    <name evidence="6" type="ORF">XF5B_64700</name>
    <name evidence="7" type="ORF">XF6B_64380</name>
</gene>
<dbReference type="SUPFAM" id="SSF51905">
    <property type="entry name" value="FAD/NAD(P)-binding domain"/>
    <property type="match status" value="1"/>
</dbReference>
<dbReference type="InterPro" id="IPR036188">
    <property type="entry name" value="FAD/NAD-bd_sf"/>
</dbReference>
<keyword evidence="2" id="KW-0285">Flavoprotein</keyword>
<dbReference type="AlphaFoldDB" id="A0A810AV71"/>
<dbReference type="PANTHER" id="PTHR43004:SF19">
    <property type="entry name" value="BINDING MONOOXYGENASE, PUTATIVE (JCVI)-RELATED"/>
    <property type="match status" value="1"/>
</dbReference>
<evidence type="ECO:0000313" key="7">
    <source>
        <dbReference type="EMBL" id="BCE67639.1"/>
    </source>
</evidence>
<dbReference type="GO" id="GO:0016709">
    <property type="term" value="F:oxidoreductase activity, acting on paired donors, with incorporation or reduction of molecular oxygen, NAD(P)H as one donor, and incorporation of one atom of oxygen"/>
    <property type="evidence" value="ECO:0007669"/>
    <property type="project" value="UniProtKB-ARBA"/>
</dbReference>
<dbReference type="RefSeq" id="WP_244647626.1">
    <property type="nucleotide sequence ID" value="NZ_AP022638.1"/>
</dbReference>
<dbReference type="InterPro" id="IPR002938">
    <property type="entry name" value="FAD-bd"/>
</dbReference>
<name>A0A810AV71_9BRAD</name>
<protein>
    <recommendedName>
        <fullName evidence="5">FAD-binding domain-containing protein</fullName>
    </recommendedName>
</protein>
<dbReference type="Pfam" id="PF21274">
    <property type="entry name" value="Rng_hyd_C"/>
    <property type="match status" value="1"/>
</dbReference>
<evidence type="ECO:0000256" key="3">
    <source>
        <dbReference type="ARBA" id="ARBA00022827"/>
    </source>
</evidence>
<comment type="cofactor">
    <cofactor evidence="1">
        <name>FAD</name>
        <dbReference type="ChEBI" id="CHEBI:57692"/>
    </cofactor>
</comment>
<sequence>MPVLLPTSRSRGRTEQARAGNPAPTDHAVVIAGGGPTGLMLAAELALAEVDVAIVERRADQALVGMRAGGLHARSIEILDQRGVADRFLREGQVTQLAGFAWTRLDISDLPTRHAYGLALRQSHIERILADWVGELAVPIYRNFEVTGFVQDETGVNVALSGGETLRANYLVGCDGGRSLVRKTAGIDFVGSGPTLSNLMAEVEMSEAPAWGLRHDALGFHGLSKTESGRVLVVVTEATLDRSGEPTLSDLSEALVAVYGNDSGLKNPAWIARFTDAARQAASYRRGRVLLAGDAAHIHHSVGGQGLNTGLQDAVNLGWKLAQVVKGTAPGSLLDSYHAERHPVAARVLRNTMAQIALLRRGDDSLKAAREVVSDLLGMDEPRKRFAAMMSGLDIRYDLGEGHPLLGRRMPDLDLVTPGGSQRLFTLLQGARPLLLNFDKPGCIAIAPWADRVGVVDTSYQGPWELPAIGPVAAPEAVLVRPDGHVAWTGDARQRGLEDVLTLWFGPAARHSKPNSCAPSKRTKPAASPRA</sequence>
<evidence type="ECO:0000256" key="1">
    <source>
        <dbReference type="ARBA" id="ARBA00001974"/>
    </source>
</evidence>
<dbReference type="Pfam" id="PF01494">
    <property type="entry name" value="FAD_binding_3"/>
    <property type="match status" value="1"/>
</dbReference>
<dbReference type="Gene3D" id="3.40.30.120">
    <property type="match status" value="1"/>
</dbReference>
<feature type="domain" description="FAD-binding" evidence="5">
    <location>
        <begin position="28"/>
        <end position="352"/>
    </location>
</feature>
<feature type="region of interest" description="Disordered" evidence="4">
    <location>
        <begin position="510"/>
        <end position="531"/>
    </location>
</feature>
<evidence type="ECO:0000259" key="5">
    <source>
        <dbReference type="Pfam" id="PF01494"/>
    </source>
</evidence>
<dbReference type="EMBL" id="AP023095">
    <property type="protein sequence ID" value="BCE58958.1"/>
    <property type="molecule type" value="Genomic_DNA"/>
</dbReference>
<reference evidence="6" key="1">
    <citation type="submission" date="2020-05" db="EMBL/GenBank/DDBJ databases">
        <title>Complete genome sequence of Bradyrhizobium diazoefficiens XF5 isolated from soybean nodule.</title>
        <authorList>
            <person name="Noda R."/>
            <person name="Kakizaki K."/>
            <person name="Minamisawa K."/>
        </authorList>
    </citation>
    <scope>NUCLEOTIDE SEQUENCE</scope>
    <source>
        <strain evidence="6">XF5</strain>
    </source>
</reference>
<dbReference type="InterPro" id="IPR050641">
    <property type="entry name" value="RIFMO-like"/>
</dbReference>
<dbReference type="PRINTS" id="PR00420">
    <property type="entry name" value="RNGMNOXGNASE"/>
</dbReference>
<evidence type="ECO:0000256" key="2">
    <source>
        <dbReference type="ARBA" id="ARBA00022630"/>
    </source>
</evidence>
<dbReference type="Gene3D" id="3.50.50.60">
    <property type="entry name" value="FAD/NAD(P)-binding domain"/>
    <property type="match status" value="2"/>
</dbReference>
<proteinExistence type="predicted"/>
<keyword evidence="3" id="KW-0274">FAD</keyword>
<accession>A0A810AV71</accession>
<dbReference type="PANTHER" id="PTHR43004">
    <property type="entry name" value="TRK SYSTEM POTASSIUM UPTAKE PROTEIN"/>
    <property type="match status" value="1"/>
</dbReference>
<dbReference type="NCBIfam" id="NF005303">
    <property type="entry name" value="PRK06834.1"/>
    <property type="match status" value="1"/>
</dbReference>
<evidence type="ECO:0000313" key="6">
    <source>
        <dbReference type="EMBL" id="BCE58958.1"/>
    </source>
</evidence>
<dbReference type="GO" id="GO:0071949">
    <property type="term" value="F:FAD binding"/>
    <property type="evidence" value="ECO:0007669"/>
    <property type="project" value="InterPro"/>
</dbReference>
<evidence type="ECO:0000256" key="4">
    <source>
        <dbReference type="SAM" id="MobiDB-lite"/>
    </source>
</evidence>
<feature type="region of interest" description="Disordered" evidence="4">
    <location>
        <begin position="1"/>
        <end position="26"/>
    </location>
</feature>
<reference evidence="7" key="2">
    <citation type="submission" date="2020-05" db="EMBL/GenBank/DDBJ databases">
        <title>Complete genome sequence of Bradyrhizobium diazoefficiens XF6 isolated from soybean nodule.</title>
        <authorList>
            <person name="Noda R."/>
            <person name="Kakizaki K."/>
            <person name="Minamisawa K."/>
        </authorList>
    </citation>
    <scope>NUCLEOTIDE SEQUENCE</scope>
    <source>
        <strain evidence="7">XF6</strain>
    </source>
</reference>